<dbReference type="InterPro" id="IPR050523">
    <property type="entry name" value="AKR_Detox_Biosynth"/>
</dbReference>
<evidence type="ECO:0000256" key="3">
    <source>
        <dbReference type="ARBA" id="ARBA00038157"/>
    </source>
</evidence>
<dbReference type="InterPro" id="IPR036812">
    <property type="entry name" value="NAD(P)_OxRdtase_dom_sf"/>
</dbReference>
<dbReference type="OMA" id="GWTEPPI"/>
<evidence type="ECO:0000256" key="1">
    <source>
        <dbReference type="ARBA" id="ARBA00004721"/>
    </source>
</evidence>
<dbReference type="PANTHER" id="PTHR43364">
    <property type="entry name" value="NADH-SPECIFIC METHYLGLYOXAL REDUCTASE-RELATED"/>
    <property type="match status" value="1"/>
</dbReference>
<protein>
    <recommendedName>
        <fullName evidence="4">Aldo-keto reductase ausK</fullName>
    </recommendedName>
</protein>
<accession>A0A0F9X0J9</accession>
<evidence type="ECO:0000259" key="5">
    <source>
        <dbReference type="Pfam" id="PF00248"/>
    </source>
</evidence>
<dbReference type="Pfam" id="PF00248">
    <property type="entry name" value="Aldo_ket_red"/>
    <property type="match status" value="1"/>
</dbReference>
<comment type="pathway">
    <text evidence="1">Secondary metabolite biosynthesis; terpenoid biosynthesis.</text>
</comment>
<dbReference type="PANTHER" id="PTHR43364:SF2">
    <property type="entry name" value="ARYL-ALCOHOL DEHYDROGENASE AAD10-RELATED"/>
    <property type="match status" value="1"/>
</dbReference>
<comment type="similarity">
    <text evidence="3">Belongs to the aldo/keto reductase family. Aldo/keto reductase 2 subfamily.</text>
</comment>
<dbReference type="OrthoDB" id="48988at2759"/>
<keyword evidence="2" id="KW-0560">Oxidoreductase</keyword>
<reference evidence="7" key="1">
    <citation type="journal article" date="2015" name="Genome Announc.">
        <title>Draft whole-genome sequence of the biocontrol agent Trichoderma harzianum T6776.</title>
        <authorList>
            <person name="Baroncelli R."/>
            <person name="Piaggeschi G."/>
            <person name="Fiorini L."/>
            <person name="Bertolini E."/>
            <person name="Zapparata A."/>
            <person name="Pe M.E."/>
            <person name="Sarrocco S."/>
            <person name="Vannacci G."/>
        </authorList>
    </citation>
    <scope>NUCLEOTIDE SEQUENCE [LARGE SCALE GENOMIC DNA]</scope>
    <source>
        <strain evidence="7">T6776</strain>
    </source>
</reference>
<organism evidence="6 7">
    <name type="scientific">Trichoderma harzianum</name>
    <name type="common">Hypocrea lixii</name>
    <dbReference type="NCBI Taxonomy" id="5544"/>
    <lineage>
        <taxon>Eukaryota</taxon>
        <taxon>Fungi</taxon>
        <taxon>Dikarya</taxon>
        <taxon>Ascomycota</taxon>
        <taxon>Pezizomycotina</taxon>
        <taxon>Sordariomycetes</taxon>
        <taxon>Hypocreomycetidae</taxon>
        <taxon>Hypocreales</taxon>
        <taxon>Hypocreaceae</taxon>
        <taxon>Trichoderma</taxon>
    </lineage>
</organism>
<evidence type="ECO:0000256" key="4">
    <source>
        <dbReference type="ARBA" id="ARBA00073126"/>
    </source>
</evidence>
<dbReference type="Proteomes" id="UP000034112">
    <property type="component" value="Unassembled WGS sequence"/>
</dbReference>
<evidence type="ECO:0000256" key="2">
    <source>
        <dbReference type="ARBA" id="ARBA00023002"/>
    </source>
</evidence>
<name>A0A0F9X0J9_TRIHA</name>
<feature type="domain" description="NADP-dependent oxidoreductase" evidence="5">
    <location>
        <begin position="32"/>
        <end position="341"/>
    </location>
</feature>
<dbReference type="AlphaFoldDB" id="A0A0F9X0J9"/>
<dbReference type="SUPFAM" id="SSF51430">
    <property type="entry name" value="NAD(P)-linked oxidoreductase"/>
    <property type="match status" value="1"/>
</dbReference>
<dbReference type="GO" id="GO:0016491">
    <property type="term" value="F:oxidoreductase activity"/>
    <property type="evidence" value="ECO:0007669"/>
    <property type="project" value="UniProtKB-KW"/>
</dbReference>
<gene>
    <name evidence="6" type="ORF">THAR02_09712</name>
</gene>
<comment type="caution">
    <text evidence="6">The sequence shown here is derived from an EMBL/GenBank/DDBJ whole genome shotgun (WGS) entry which is preliminary data.</text>
</comment>
<evidence type="ECO:0000313" key="6">
    <source>
        <dbReference type="EMBL" id="KKO98189.1"/>
    </source>
</evidence>
<proteinExistence type="inferred from homology"/>
<dbReference type="EMBL" id="JOKZ01000449">
    <property type="protein sequence ID" value="KKO98189.1"/>
    <property type="molecule type" value="Genomic_DNA"/>
</dbReference>
<dbReference type="Gene3D" id="3.20.20.100">
    <property type="entry name" value="NADP-dependent oxidoreductase domain"/>
    <property type="match status" value="1"/>
</dbReference>
<sequence length="383" mass="42512">MAAALFALSEEPTSELGRYRVLAPSAGIRVSPLALGAMSIGDSWSDWMGSMDKESSFKLLDAFYDAGGNFIDTANNYQNEQSEAWIGEWAAKRGIRDQLVIATKYTSDFRSHELGKGKAPNFQGNHRKSLHLSVRESLKKLQTDYIDILYIHWWDHTTSIKELMDSLHQQVESGKVLYLGASDMPAWVVSAANVYAQAYGKTPFSIYQGRWNIMVRDFEREIIPMARQFNMALAPWDVLGGGKFQTKKALEERKKNGETLRGLTGAPTQTADEEKISEALAKVASEHGIESVTAIALAYVLHKAGNVFPIVGGRKIEHLNDNIKALSIKLTDEQIKYLESVKPFDLGFPLAFLGEDPNVTGYSVRLDRTAKFAFPNAGTPKSV</sequence>
<evidence type="ECO:0000313" key="7">
    <source>
        <dbReference type="Proteomes" id="UP000034112"/>
    </source>
</evidence>
<dbReference type="InterPro" id="IPR023210">
    <property type="entry name" value="NADP_OxRdtase_dom"/>
</dbReference>
<dbReference type="FunFam" id="3.20.20.100:FF:000024">
    <property type="entry name" value="Aryl-alcohol dehydrogenase"/>
    <property type="match status" value="1"/>
</dbReference>